<accession>A0AAV7QSR4</accession>
<feature type="region of interest" description="Disordered" evidence="1">
    <location>
        <begin position="24"/>
        <end position="70"/>
    </location>
</feature>
<dbReference type="AlphaFoldDB" id="A0AAV7QSR4"/>
<evidence type="ECO:0000256" key="1">
    <source>
        <dbReference type="SAM" id="MobiDB-lite"/>
    </source>
</evidence>
<reference evidence="2" key="1">
    <citation type="journal article" date="2022" name="bioRxiv">
        <title>Sequencing and chromosome-scale assembly of the giantPleurodeles waltlgenome.</title>
        <authorList>
            <person name="Brown T."/>
            <person name="Elewa A."/>
            <person name="Iarovenko S."/>
            <person name="Subramanian E."/>
            <person name="Araus A.J."/>
            <person name="Petzold A."/>
            <person name="Susuki M."/>
            <person name="Suzuki K.-i.T."/>
            <person name="Hayashi T."/>
            <person name="Toyoda A."/>
            <person name="Oliveira C."/>
            <person name="Osipova E."/>
            <person name="Leigh N.D."/>
            <person name="Simon A."/>
            <person name="Yun M.H."/>
        </authorList>
    </citation>
    <scope>NUCLEOTIDE SEQUENCE</scope>
    <source>
        <strain evidence="2">20211129_DDA</strain>
        <tissue evidence="2">Liver</tissue>
    </source>
</reference>
<dbReference type="EMBL" id="JANPWB010000010">
    <property type="protein sequence ID" value="KAJ1141468.1"/>
    <property type="molecule type" value="Genomic_DNA"/>
</dbReference>
<name>A0AAV7QSR4_PLEWA</name>
<gene>
    <name evidence="2" type="ORF">NDU88_007799</name>
</gene>
<dbReference type="Proteomes" id="UP001066276">
    <property type="component" value="Chromosome 6"/>
</dbReference>
<evidence type="ECO:0000313" key="2">
    <source>
        <dbReference type="EMBL" id="KAJ1141468.1"/>
    </source>
</evidence>
<evidence type="ECO:0000313" key="3">
    <source>
        <dbReference type="Proteomes" id="UP001066276"/>
    </source>
</evidence>
<comment type="caution">
    <text evidence="2">The sequence shown here is derived from an EMBL/GenBank/DDBJ whole genome shotgun (WGS) entry which is preliminary data.</text>
</comment>
<sequence>MFYRSRSAQAPPSERTPLSVLLATRGPGTLFRRGRTRPASHREPLAESTSTRRQHPWDSGGQRPTLRSVSGGTDQDFWWAWDGAYTPPDILISI</sequence>
<organism evidence="2 3">
    <name type="scientific">Pleurodeles waltl</name>
    <name type="common">Iberian ribbed newt</name>
    <dbReference type="NCBI Taxonomy" id="8319"/>
    <lineage>
        <taxon>Eukaryota</taxon>
        <taxon>Metazoa</taxon>
        <taxon>Chordata</taxon>
        <taxon>Craniata</taxon>
        <taxon>Vertebrata</taxon>
        <taxon>Euteleostomi</taxon>
        <taxon>Amphibia</taxon>
        <taxon>Batrachia</taxon>
        <taxon>Caudata</taxon>
        <taxon>Salamandroidea</taxon>
        <taxon>Salamandridae</taxon>
        <taxon>Pleurodelinae</taxon>
        <taxon>Pleurodeles</taxon>
    </lineage>
</organism>
<proteinExistence type="predicted"/>
<keyword evidence="3" id="KW-1185">Reference proteome</keyword>
<protein>
    <submittedName>
        <fullName evidence="2">Uncharacterized protein</fullName>
    </submittedName>
</protein>